<keyword evidence="3" id="KW-1185">Reference proteome</keyword>
<feature type="chain" id="PRO_5045283160" description="Dicarboxylate transport domain-containing protein" evidence="1">
    <location>
        <begin position="32"/>
        <end position="586"/>
    </location>
</feature>
<dbReference type="RefSeq" id="WP_055733221.1">
    <property type="nucleotide sequence ID" value="NZ_CP013021.1"/>
</dbReference>
<accession>A0ABQ1I3E1</accession>
<keyword evidence="1" id="KW-0732">Signal</keyword>
<proteinExistence type="predicted"/>
<evidence type="ECO:0000313" key="2">
    <source>
        <dbReference type="EMBL" id="GGB11181.1"/>
    </source>
</evidence>
<evidence type="ECO:0000256" key="1">
    <source>
        <dbReference type="SAM" id="SignalP"/>
    </source>
</evidence>
<feature type="signal peptide" evidence="1">
    <location>
        <begin position="1"/>
        <end position="31"/>
    </location>
</feature>
<dbReference type="EMBL" id="BMDY01000015">
    <property type="protein sequence ID" value="GGB11181.1"/>
    <property type="molecule type" value="Genomic_DNA"/>
</dbReference>
<reference evidence="3" key="1">
    <citation type="journal article" date="2019" name="Int. J. Syst. Evol. Microbiol.">
        <title>The Global Catalogue of Microorganisms (GCM) 10K type strain sequencing project: providing services to taxonomists for standard genome sequencing and annotation.</title>
        <authorList>
            <consortium name="The Broad Institute Genomics Platform"/>
            <consortium name="The Broad Institute Genome Sequencing Center for Infectious Disease"/>
            <person name="Wu L."/>
            <person name="Ma J."/>
        </authorList>
    </citation>
    <scope>NUCLEOTIDE SEQUENCE [LARGE SCALE GENOMIC DNA]</scope>
    <source>
        <strain evidence="3">CGMCC 1.10131</strain>
    </source>
</reference>
<comment type="caution">
    <text evidence="2">The sequence shown here is derived from an EMBL/GenBank/DDBJ whole genome shotgun (WGS) entry which is preliminary data.</text>
</comment>
<dbReference type="Proteomes" id="UP000651977">
    <property type="component" value="Unassembled WGS sequence"/>
</dbReference>
<dbReference type="InterPro" id="IPR021730">
    <property type="entry name" value="YdbH"/>
</dbReference>
<gene>
    <name evidence="2" type="ORF">GCM10007414_25780</name>
</gene>
<sequence length="586" mass="64759">MQAHSKAKLVWRRLVSSSILAGCLVAYCALANSSINPAIFAALDDAQWQGCPQTQLSGLKLIGLPLQFELEHLKLNLACISHPQRPTQSASLVELKAPLQQLFIQLADWAKALPASQLKVKRLELKLTTSTSIQGELSLSQKVQQWQAQWRGDDGSRVAIQLEPQRQQLSLSGALQPSLIKALATVWPSFNTAQAYGPLNITMNLASLDDLQLAMRFSLPQLGSQVDAQLSGWENWRLDVNSSPFDFAQWQLPASHWQLQAGRWQAEIERWQTRGQGYWQLEPQLSVQGVINAQHLPLLQRSLYPLAANTELLSGEGRLDFVWQAERLTGHASLDSLNALWGEQRLSGGSLSSDFGYRPEQGWQHSGKLSLETWDVGIPLTQLTASWQQQQAAPLSELAGLELSQVRFSLLGGQAELSPFYLDFPTEALVNLQGLQLSELVALYPELGLSVAGSVSGRLPMYLSQQGLAISAGQLAVIEPAGKIALSHQSLVALKAQHPSLDFALSLLEDFNYETLAANVDFAEDGQLDMQVKLYGRNPKVSSRPVALNYRHQENIYQLLRSLRIGDQLSGQLQQWIDEHSAPPSR</sequence>
<evidence type="ECO:0000313" key="3">
    <source>
        <dbReference type="Proteomes" id="UP000651977"/>
    </source>
</evidence>
<evidence type="ECO:0008006" key="4">
    <source>
        <dbReference type="Google" id="ProtNLM"/>
    </source>
</evidence>
<name>A0ABQ1I3E1_9ALTE</name>
<protein>
    <recommendedName>
        <fullName evidence="4">Dicarboxylate transport domain-containing protein</fullName>
    </recommendedName>
</protein>
<organism evidence="2 3">
    <name type="scientific">Agarivorans gilvus</name>
    <dbReference type="NCBI Taxonomy" id="680279"/>
    <lineage>
        <taxon>Bacteria</taxon>
        <taxon>Pseudomonadati</taxon>
        <taxon>Pseudomonadota</taxon>
        <taxon>Gammaproteobacteria</taxon>
        <taxon>Alteromonadales</taxon>
        <taxon>Alteromonadaceae</taxon>
        <taxon>Agarivorans</taxon>
    </lineage>
</organism>
<dbReference type="Pfam" id="PF11739">
    <property type="entry name" value="YdbH-like"/>
    <property type="match status" value="1"/>
</dbReference>